<organism evidence="1 2">
    <name type="scientific">Bacillus infantis</name>
    <dbReference type="NCBI Taxonomy" id="324767"/>
    <lineage>
        <taxon>Bacteria</taxon>
        <taxon>Bacillati</taxon>
        <taxon>Bacillota</taxon>
        <taxon>Bacilli</taxon>
        <taxon>Bacillales</taxon>
        <taxon>Bacillaceae</taxon>
        <taxon>Bacillus</taxon>
    </lineage>
</organism>
<sequence length="191" mass="21056">MRQSANLHDLDQDSRRAGGKLLVRQGVWLEGRTCWQEKGYGGDIFLKKGVTVSFSQEKAETESDLFFAKVANDQASSISVKLLFAFYQEAAGEAFSFVSPSREAIYHACNNKLFLITPDSPCGNRTQLSALSMGAALDGRIWKHEKRGILNYVPMIRGETSSVLLLEISIPAKKMVRGGASVSLRPLDKNV</sequence>
<dbReference type="RefSeq" id="WP_148976469.1">
    <property type="nucleotide sequence ID" value="NZ_JBNIKU010000001.1"/>
</dbReference>
<protein>
    <submittedName>
        <fullName evidence="1">Uncharacterized protein</fullName>
    </submittedName>
</protein>
<name>A0A5D4QYV7_9BACI</name>
<comment type="caution">
    <text evidence="1">The sequence shown here is derived from an EMBL/GenBank/DDBJ whole genome shotgun (WGS) entry which is preliminary data.</text>
</comment>
<gene>
    <name evidence="1" type="ORF">FZD51_20545</name>
</gene>
<proteinExistence type="predicted"/>
<evidence type="ECO:0000313" key="1">
    <source>
        <dbReference type="EMBL" id="TYS44267.1"/>
    </source>
</evidence>
<dbReference type="Proteomes" id="UP000322139">
    <property type="component" value="Unassembled WGS sequence"/>
</dbReference>
<reference evidence="1 2" key="1">
    <citation type="submission" date="2019-08" db="EMBL/GenBank/DDBJ databases">
        <title>Bacillus genomes from the desert of Cuatro Cienegas, Coahuila.</title>
        <authorList>
            <person name="Olmedo-Alvarez G."/>
        </authorList>
    </citation>
    <scope>NUCLEOTIDE SEQUENCE [LARGE SCALE GENOMIC DNA]</scope>
    <source>
        <strain evidence="1 2">CH446_14T</strain>
    </source>
</reference>
<dbReference type="EMBL" id="VTER01000012">
    <property type="protein sequence ID" value="TYS44267.1"/>
    <property type="molecule type" value="Genomic_DNA"/>
</dbReference>
<accession>A0A5D4QYV7</accession>
<dbReference type="AlphaFoldDB" id="A0A5D4QYV7"/>
<evidence type="ECO:0000313" key="2">
    <source>
        <dbReference type="Proteomes" id="UP000322139"/>
    </source>
</evidence>